<reference evidence="2" key="1">
    <citation type="journal article" date="2015" name="Nature">
        <title>Complex archaea that bridge the gap between prokaryotes and eukaryotes.</title>
        <authorList>
            <person name="Spang A."/>
            <person name="Saw J.H."/>
            <person name="Jorgensen S.L."/>
            <person name="Zaremba-Niedzwiedzka K."/>
            <person name="Martijn J."/>
            <person name="Lind A.E."/>
            <person name="van Eijk R."/>
            <person name="Schleper C."/>
            <person name="Guy L."/>
            <person name="Ettema T.J."/>
        </authorList>
    </citation>
    <scope>NUCLEOTIDE SEQUENCE</scope>
</reference>
<feature type="non-terminal residue" evidence="2">
    <location>
        <position position="1"/>
    </location>
</feature>
<dbReference type="InterPro" id="IPR035992">
    <property type="entry name" value="Ricin_B-like_lectins"/>
</dbReference>
<dbReference type="PROSITE" id="PS50231">
    <property type="entry name" value="RICIN_B_LECTIN"/>
    <property type="match status" value="1"/>
</dbReference>
<name>A0A0F9DL47_9ZZZZ</name>
<feature type="domain" description="Ricin B lectin" evidence="1">
    <location>
        <begin position="2"/>
        <end position="54"/>
    </location>
</feature>
<evidence type="ECO:0000259" key="1">
    <source>
        <dbReference type="Pfam" id="PF14200"/>
    </source>
</evidence>
<accession>A0A0F9DL47</accession>
<proteinExistence type="predicted"/>
<comment type="caution">
    <text evidence="2">The sequence shown here is derived from an EMBL/GenBank/DDBJ whole genome shotgun (WGS) entry which is preliminary data.</text>
</comment>
<sequence>GQRWLMQYTGNGHYALRSAWSGLALDVFDMGTEDGANIVQWEYWGGEGQQWNINYLD</sequence>
<dbReference type="EMBL" id="LAZR01031131">
    <property type="protein sequence ID" value="KKL54626.1"/>
    <property type="molecule type" value="Genomic_DNA"/>
</dbReference>
<dbReference type="Gene3D" id="2.80.10.50">
    <property type="match status" value="1"/>
</dbReference>
<protein>
    <recommendedName>
        <fullName evidence="1">Ricin B lectin domain-containing protein</fullName>
    </recommendedName>
</protein>
<organism evidence="2">
    <name type="scientific">marine sediment metagenome</name>
    <dbReference type="NCBI Taxonomy" id="412755"/>
    <lineage>
        <taxon>unclassified sequences</taxon>
        <taxon>metagenomes</taxon>
        <taxon>ecological metagenomes</taxon>
    </lineage>
</organism>
<dbReference type="Pfam" id="PF14200">
    <property type="entry name" value="RicinB_lectin_2"/>
    <property type="match status" value="1"/>
</dbReference>
<evidence type="ECO:0000313" key="2">
    <source>
        <dbReference type="EMBL" id="KKL54626.1"/>
    </source>
</evidence>
<dbReference type="SUPFAM" id="SSF50370">
    <property type="entry name" value="Ricin B-like lectins"/>
    <property type="match status" value="1"/>
</dbReference>
<gene>
    <name evidence="2" type="ORF">LCGC14_2263520</name>
</gene>
<dbReference type="InterPro" id="IPR000772">
    <property type="entry name" value="Ricin_B_lectin"/>
</dbReference>
<dbReference type="AlphaFoldDB" id="A0A0F9DL47"/>